<dbReference type="OrthoDB" id="2286453at2"/>
<dbReference type="STRING" id="1847728.BTM29_05670"/>
<dbReference type="Proteomes" id="UP000187499">
    <property type="component" value="Chromosome"/>
</dbReference>
<keyword evidence="2" id="KW-1185">Reference proteome</keyword>
<sequence>MSWNNDHIPTVRITAEDEYSHVMTDMASKFKQLGDEELSKSILMDKSRLNTNIPKSVEKIANDEVDGAMRLIKERQYHSKSGYVGHGNLLHSIRAEFKKNGFQADIAPHAMSKNDYEYGQAFEFGLRHKNYPAQHPMRDSGKSLNADKYTNDVINNSIK</sequence>
<evidence type="ECO:0000313" key="2">
    <source>
        <dbReference type="Proteomes" id="UP000187499"/>
    </source>
</evidence>
<gene>
    <name evidence="1" type="ORF">BTM29_05670</name>
</gene>
<protein>
    <submittedName>
        <fullName evidence="1">Uncharacterized protein</fullName>
    </submittedName>
</protein>
<dbReference type="AlphaFoldDB" id="A0A1P8Q2I2"/>
<reference evidence="2" key="1">
    <citation type="submission" date="2016-12" db="EMBL/GenBank/DDBJ databases">
        <authorList>
            <person name="Jung M.Y."/>
            <person name="Lee S.H."/>
        </authorList>
    </citation>
    <scope>NUCLEOTIDE SEQUENCE [LARGE SCALE GENOMIC DNA]</scope>
    <source>
        <strain evidence="2">WiKim39</strain>
    </source>
</reference>
<evidence type="ECO:0000313" key="1">
    <source>
        <dbReference type="EMBL" id="APX72082.1"/>
    </source>
</evidence>
<dbReference type="RefSeq" id="WP_076614585.1">
    <property type="nucleotide sequence ID" value="NZ_CP019323.1"/>
</dbReference>
<name>A0A1P8Q2I2_9LACO</name>
<dbReference type="EMBL" id="CP019323">
    <property type="protein sequence ID" value="APX72082.1"/>
    <property type="molecule type" value="Genomic_DNA"/>
</dbReference>
<proteinExistence type="predicted"/>
<accession>A0A1P8Q2I2</accession>
<organism evidence="1 2">
    <name type="scientific">Companilactobacillus allii</name>
    <dbReference type="NCBI Taxonomy" id="1847728"/>
    <lineage>
        <taxon>Bacteria</taxon>
        <taxon>Bacillati</taxon>
        <taxon>Bacillota</taxon>
        <taxon>Bacilli</taxon>
        <taxon>Lactobacillales</taxon>
        <taxon>Lactobacillaceae</taxon>
        <taxon>Companilactobacillus</taxon>
    </lineage>
</organism>
<dbReference type="KEGG" id="lalw:BTM29_05670"/>